<dbReference type="InterPro" id="IPR036390">
    <property type="entry name" value="WH_DNA-bd_sf"/>
</dbReference>
<dbReference type="PANTHER" id="PTHR30126:SF21">
    <property type="entry name" value="TRANSCRIPTIONAL REGULATOR-RELATED"/>
    <property type="match status" value="1"/>
</dbReference>
<dbReference type="EMBL" id="JAAIKE010000001">
    <property type="protein sequence ID" value="NEX44623.1"/>
    <property type="molecule type" value="Genomic_DNA"/>
</dbReference>
<sequence length="285" mass="30986">MQMDQIDTFLDLIETRSFNRTAERMGLTQSTVSARLVALEQAVGARLFTRSRAGAQLTTEGLKFEPHARLLRQEWTMARRAVLASGTAAMTLRIGVQNDLAPAHLGALVADFRALLPQAALYIEPDYSTQMCADLVTGALDFALLFTPKPQPDLYFETLAELPYRLISTTAETLASLAPETYVCANFSPAFEAAHRQLLPHLSATPLSVGQSSAVALLLAQMGGAGYVLETQARSLVAAGGYQMVADAPVIRQPVYAAMHLRNRTGTTHKRLTQAARRRMTPGAR</sequence>
<reference evidence="6 7" key="1">
    <citation type="submission" date="2020-02" db="EMBL/GenBank/DDBJ databases">
        <title>Rhodobacter algicola sp. nov., isolated from microalga culture.</title>
        <authorList>
            <person name="Park C.-Y."/>
        </authorList>
    </citation>
    <scope>NUCLEOTIDE SEQUENCE [LARGE SCALE GENOMIC DNA]</scope>
    <source>
        <strain evidence="6 7">ETT8</strain>
    </source>
</reference>
<dbReference type="GO" id="GO:0000976">
    <property type="term" value="F:transcription cis-regulatory region binding"/>
    <property type="evidence" value="ECO:0007669"/>
    <property type="project" value="TreeGrafter"/>
</dbReference>
<dbReference type="InterPro" id="IPR036388">
    <property type="entry name" value="WH-like_DNA-bd_sf"/>
</dbReference>
<proteinExistence type="inferred from homology"/>
<dbReference type="Gene3D" id="1.10.10.10">
    <property type="entry name" value="Winged helix-like DNA-binding domain superfamily/Winged helix DNA-binding domain"/>
    <property type="match status" value="1"/>
</dbReference>
<dbReference type="PROSITE" id="PS50931">
    <property type="entry name" value="HTH_LYSR"/>
    <property type="match status" value="1"/>
</dbReference>
<dbReference type="CDD" id="cd05466">
    <property type="entry name" value="PBP2_LTTR_substrate"/>
    <property type="match status" value="1"/>
</dbReference>
<accession>A0A6B3RHU0</accession>
<keyword evidence="2" id="KW-0805">Transcription regulation</keyword>
<evidence type="ECO:0000313" key="7">
    <source>
        <dbReference type="Proteomes" id="UP000481421"/>
    </source>
</evidence>
<comment type="caution">
    <text evidence="6">The sequence shown here is derived from an EMBL/GenBank/DDBJ whole genome shotgun (WGS) entry which is preliminary data.</text>
</comment>
<dbReference type="Proteomes" id="UP000481421">
    <property type="component" value="Unassembled WGS sequence"/>
</dbReference>
<dbReference type="Gene3D" id="3.40.190.10">
    <property type="entry name" value="Periplasmic binding protein-like II"/>
    <property type="match status" value="1"/>
</dbReference>
<dbReference type="AlphaFoldDB" id="A0A6B3RHU0"/>
<evidence type="ECO:0000256" key="3">
    <source>
        <dbReference type="ARBA" id="ARBA00023125"/>
    </source>
</evidence>
<dbReference type="SUPFAM" id="SSF46785">
    <property type="entry name" value="Winged helix' DNA-binding domain"/>
    <property type="match status" value="1"/>
</dbReference>
<dbReference type="InterPro" id="IPR005119">
    <property type="entry name" value="LysR_subst-bd"/>
</dbReference>
<gene>
    <name evidence="6" type="ORF">G3572_00270</name>
</gene>
<evidence type="ECO:0000259" key="5">
    <source>
        <dbReference type="PROSITE" id="PS50931"/>
    </source>
</evidence>
<comment type="similarity">
    <text evidence="1">Belongs to the LysR transcriptional regulatory family.</text>
</comment>
<feature type="domain" description="HTH lysR-type" evidence="5">
    <location>
        <begin position="1"/>
        <end position="58"/>
    </location>
</feature>
<evidence type="ECO:0000256" key="2">
    <source>
        <dbReference type="ARBA" id="ARBA00023015"/>
    </source>
</evidence>
<dbReference type="PRINTS" id="PR00039">
    <property type="entry name" value="HTHLYSR"/>
</dbReference>
<evidence type="ECO:0000313" key="6">
    <source>
        <dbReference type="EMBL" id="NEX44623.1"/>
    </source>
</evidence>
<keyword evidence="3" id="KW-0238">DNA-binding</keyword>
<dbReference type="GO" id="GO:0003700">
    <property type="term" value="F:DNA-binding transcription factor activity"/>
    <property type="evidence" value="ECO:0007669"/>
    <property type="project" value="InterPro"/>
</dbReference>
<dbReference type="Pfam" id="PF03466">
    <property type="entry name" value="LysR_substrate"/>
    <property type="match status" value="1"/>
</dbReference>
<evidence type="ECO:0000256" key="4">
    <source>
        <dbReference type="ARBA" id="ARBA00023163"/>
    </source>
</evidence>
<organism evidence="6 7">
    <name type="scientific">Pseudotabrizicola algicola</name>
    <dbReference type="NCBI Taxonomy" id="2709381"/>
    <lineage>
        <taxon>Bacteria</taxon>
        <taxon>Pseudomonadati</taxon>
        <taxon>Pseudomonadota</taxon>
        <taxon>Alphaproteobacteria</taxon>
        <taxon>Rhodobacterales</taxon>
        <taxon>Paracoccaceae</taxon>
        <taxon>Pseudotabrizicola</taxon>
    </lineage>
</organism>
<keyword evidence="7" id="KW-1185">Reference proteome</keyword>
<evidence type="ECO:0000256" key="1">
    <source>
        <dbReference type="ARBA" id="ARBA00009437"/>
    </source>
</evidence>
<dbReference type="SUPFAM" id="SSF53850">
    <property type="entry name" value="Periplasmic binding protein-like II"/>
    <property type="match status" value="1"/>
</dbReference>
<name>A0A6B3RHU0_9RHOB</name>
<dbReference type="PANTHER" id="PTHR30126">
    <property type="entry name" value="HTH-TYPE TRANSCRIPTIONAL REGULATOR"/>
    <property type="match status" value="1"/>
</dbReference>
<dbReference type="InterPro" id="IPR000847">
    <property type="entry name" value="LysR_HTH_N"/>
</dbReference>
<protein>
    <submittedName>
        <fullName evidence="6">LysR family transcriptional regulator</fullName>
    </submittedName>
</protein>
<dbReference type="RefSeq" id="WP_164608681.1">
    <property type="nucleotide sequence ID" value="NZ_JAAIKE010000001.1"/>
</dbReference>
<dbReference type="Pfam" id="PF00126">
    <property type="entry name" value="HTH_1"/>
    <property type="match status" value="1"/>
</dbReference>
<keyword evidence="4" id="KW-0804">Transcription</keyword>